<dbReference type="SUPFAM" id="SSF46689">
    <property type="entry name" value="Homeodomain-like"/>
    <property type="match status" value="1"/>
</dbReference>
<dbReference type="AlphaFoldDB" id="A0A931N3V6"/>
<feature type="domain" description="HTH tetR-type" evidence="3">
    <location>
        <begin position="34"/>
        <end position="94"/>
    </location>
</feature>
<evidence type="ECO:0000313" key="4">
    <source>
        <dbReference type="EMBL" id="MBH0776963.1"/>
    </source>
</evidence>
<feature type="DNA-binding region" description="H-T-H motif" evidence="2">
    <location>
        <begin position="57"/>
        <end position="76"/>
    </location>
</feature>
<protein>
    <submittedName>
        <fullName evidence="4">TetR/AcrR family transcriptional regulator</fullName>
    </submittedName>
</protein>
<dbReference type="PANTHER" id="PTHR30328">
    <property type="entry name" value="TRANSCRIPTIONAL REPRESSOR"/>
    <property type="match status" value="1"/>
</dbReference>
<sequence length="396" mass="41977">MAATVQAQPSDTGRGRPQIAKERMGRLSRAQQQEVTRRKVLDAAEAEFVQRGFRGATVDAIAERANLTRGAVYSNFPGKRALYLEVLARGAELAPPPAPRAPGRTPAEAFGVFASTWAEQLPSTDDYDYDATEQLSSPAISIDLIPQIQTTPRLRHSFSQLVKLDAILLGLAVEGVADDGGAARARWIGNAESVLTILYGATQLSFAAADFVDGTRVITLCEQIAGLEPGPREPGRTPLVQPAVLPAASHWSPPPSMDVVRHARAHLDDDRMVVVLGMHRLASVERLLEVWPRAADLTLVLVTDDESGELIPLARLALADLSRSLRFAFPRAALPRIEIVVDVDGALAAACGVAAPNNNTEVAVLLGAGTPTLRADGPGAARTLAECANAPAPVDG</sequence>
<dbReference type="InterPro" id="IPR050109">
    <property type="entry name" value="HTH-type_TetR-like_transc_reg"/>
</dbReference>
<dbReference type="PRINTS" id="PR00455">
    <property type="entry name" value="HTHTETR"/>
</dbReference>
<dbReference type="GO" id="GO:0003677">
    <property type="term" value="F:DNA binding"/>
    <property type="evidence" value="ECO:0007669"/>
    <property type="project" value="UniProtKB-UniRule"/>
</dbReference>
<keyword evidence="5" id="KW-1185">Reference proteome</keyword>
<dbReference type="RefSeq" id="WP_198428412.1">
    <property type="nucleotide sequence ID" value="NZ_JADMLG010000004.1"/>
</dbReference>
<evidence type="ECO:0000256" key="1">
    <source>
        <dbReference type="ARBA" id="ARBA00023125"/>
    </source>
</evidence>
<dbReference type="PANTHER" id="PTHR30328:SF54">
    <property type="entry name" value="HTH-TYPE TRANSCRIPTIONAL REPRESSOR SCO4008"/>
    <property type="match status" value="1"/>
</dbReference>
<proteinExistence type="predicted"/>
<dbReference type="Proteomes" id="UP000655751">
    <property type="component" value="Unassembled WGS sequence"/>
</dbReference>
<evidence type="ECO:0000259" key="3">
    <source>
        <dbReference type="PROSITE" id="PS50977"/>
    </source>
</evidence>
<evidence type="ECO:0000313" key="5">
    <source>
        <dbReference type="Proteomes" id="UP000655751"/>
    </source>
</evidence>
<dbReference type="InterPro" id="IPR001647">
    <property type="entry name" value="HTH_TetR"/>
</dbReference>
<dbReference type="Pfam" id="PF00440">
    <property type="entry name" value="TetR_N"/>
    <property type="match status" value="1"/>
</dbReference>
<keyword evidence="1 2" id="KW-0238">DNA-binding</keyword>
<organism evidence="4 5">
    <name type="scientific">Nocardia bovistercoris</name>
    <dbReference type="NCBI Taxonomy" id="2785916"/>
    <lineage>
        <taxon>Bacteria</taxon>
        <taxon>Bacillati</taxon>
        <taxon>Actinomycetota</taxon>
        <taxon>Actinomycetes</taxon>
        <taxon>Mycobacteriales</taxon>
        <taxon>Nocardiaceae</taxon>
        <taxon>Nocardia</taxon>
    </lineage>
</organism>
<dbReference type="InterPro" id="IPR009057">
    <property type="entry name" value="Homeodomain-like_sf"/>
</dbReference>
<gene>
    <name evidence="4" type="ORF">IT779_11775</name>
</gene>
<name>A0A931N3V6_9NOCA</name>
<evidence type="ECO:0000256" key="2">
    <source>
        <dbReference type="PROSITE-ProRule" id="PRU00335"/>
    </source>
</evidence>
<dbReference type="GO" id="GO:0006355">
    <property type="term" value="P:regulation of DNA-templated transcription"/>
    <property type="evidence" value="ECO:0007669"/>
    <property type="project" value="UniProtKB-ARBA"/>
</dbReference>
<dbReference type="Gene3D" id="1.10.357.10">
    <property type="entry name" value="Tetracycline Repressor, domain 2"/>
    <property type="match status" value="1"/>
</dbReference>
<accession>A0A931N3V6</accession>
<comment type="caution">
    <text evidence="4">The sequence shown here is derived from an EMBL/GenBank/DDBJ whole genome shotgun (WGS) entry which is preliminary data.</text>
</comment>
<dbReference type="PROSITE" id="PS50977">
    <property type="entry name" value="HTH_TETR_2"/>
    <property type="match status" value="1"/>
</dbReference>
<dbReference type="EMBL" id="JADMLG010000004">
    <property type="protein sequence ID" value="MBH0776963.1"/>
    <property type="molecule type" value="Genomic_DNA"/>
</dbReference>
<reference evidence="4" key="1">
    <citation type="submission" date="2020-11" db="EMBL/GenBank/DDBJ databases">
        <title>Nocardia NEAU-351.nov., a novel actinomycete isolated from the cow dung.</title>
        <authorList>
            <person name="Zhang X."/>
        </authorList>
    </citation>
    <scope>NUCLEOTIDE SEQUENCE</scope>
    <source>
        <strain evidence="4">NEAU-351</strain>
    </source>
</reference>